<evidence type="ECO:0000313" key="2">
    <source>
        <dbReference type="Proteomes" id="UP001172680"/>
    </source>
</evidence>
<evidence type="ECO:0000313" key="1">
    <source>
        <dbReference type="EMBL" id="KAJ9647155.1"/>
    </source>
</evidence>
<dbReference type="Proteomes" id="UP001172680">
    <property type="component" value="Unassembled WGS sequence"/>
</dbReference>
<accession>A0ACC2ZHZ9</accession>
<gene>
    <name evidence="1" type="ORF">H2199_002141</name>
</gene>
<dbReference type="EMBL" id="JAPDRP010000005">
    <property type="protein sequence ID" value="KAJ9647155.1"/>
    <property type="molecule type" value="Genomic_DNA"/>
</dbReference>
<comment type="caution">
    <text evidence="1">The sequence shown here is derived from an EMBL/GenBank/DDBJ whole genome shotgun (WGS) entry which is preliminary data.</text>
</comment>
<reference evidence="1" key="1">
    <citation type="submission" date="2022-10" db="EMBL/GenBank/DDBJ databases">
        <title>Culturing micro-colonial fungi from biological soil crusts in the Mojave desert and describing Neophaeococcomyces mojavensis, and introducing the new genera and species Taxawa tesnikishii.</title>
        <authorList>
            <person name="Kurbessoian T."/>
            <person name="Stajich J.E."/>
        </authorList>
    </citation>
    <scope>NUCLEOTIDE SEQUENCE</scope>
    <source>
        <strain evidence="1">JES_115</strain>
    </source>
</reference>
<proteinExistence type="predicted"/>
<sequence>MSQATGRPYKLYNKLDHDKAEIRILTIHPSWRLAAPRECTLSKASLSDKPVYGALSYVWGDPSVTTPIIVNGVEVQVTTNLDSALRHICQERFPLILWVDAICINQEDLAERSQQVQLMGKIYSQAEGVMVWLGEAAEKSDLALAKIEEWTRALLRRGIRDVSTFKQKKPWLSTSEVGRGPGGVGHGYIKNPVQRSN</sequence>
<name>A0ACC2ZHZ9_9PEZI</name>
<protein>
    <submittedName>
        <fullName evidence="1">Uncharacterized protein</fullName>
    </submittedName>
</protein>
<keyword evidence="2" id="KW-1185">Reference proteome</keyword>
<organism evidence="1 2">
    <name type="scientific">Coniosporium tulheliwenetii</name>
    <dbReference type="NCBI Taxonomy" id="3383036"/>
    <lineage>
        <taxon>Eukaryota</taxon>
        <taxon>Fungi</taxon>
        <taxon>Dikarya</taxon>
        <taxon>Ascomycota</taxon>
        <taxon>Pezizomycotina</taxon>
        <taxon>Dothideomycetes</taxon>
        <taxon>Dothideomycetes incertae sedis</taxon>
        <taxon>Coniosporium</taxon>
    </lineage>
</organism>